<dbReference type="Proteomes" id="UP000255295">
    <property type="component" value="Unassembled WGS sequence"/>
</dbReference>
<protein>
    <submittedName>
        <fullName evidence="9">Integrase family protein</fullName>
    </submittedName>
    <submittedName>
        <fullName evidence="8">Site-specific integrase</fullName>
    </submittedName>
</protein>
<dbReference type="Pfam" id="PF14659">
    <property type="entry name" value="Phage_int_SAM_3"/>
    <property type="match status" value="1"/>
</dbReference>
<reference evidence="8 10" key="1">
    <citation type="submission" date="2017-03" db="EMBL/GenBank/DDBJ databases">
        <title>The whole genome sequencing and assembly of Lysinibacillus sphaericus DSM 28T strain.</title>
        <authorList>
            <person name="Lee Y.-J."/>
            <person name="Yi H."/>
            <person name="Bahn Y.-S."/>
            <person name="Kim J.F."/>
            <person name="Lee D.-W."/>
        </authorList>
    </citation>
    <scope>NUCLEOTIDE SEQUENCE [LARGE SCALE GENOMIC DNA]</scope>
    <source>
        <strain evidence="8 10">DSM 28</strain>
    </source>
</reference>
<dbReference type="GeneID" id="48278742"/>
<evidence type="ECO:0000256" key="5">
    <source>
        <dbReference type="PROSITE-ProRule" id="PRU01248"/>
    </source>
</evidence>
<evidence type="ECO:0000313" key="9">
    <source>
        <dbReference type="EMBL" id="SUV15340.1"/>
    </source>
</evidence>
<dbReference type="SUPFAM" id="SSF56349">
    <property type="entry name" value="DNA breaking-rejoining enzymes"/>
    <property type="match status" value="1"/>
</dbReference>
<reference evidence="9 11" key="2">
    <citation type="submission" date="2018-06" db="EMBL/GenBank/DDBJ databases">
        <authorList>
            <consortium name="Pathogen Informatics"/>
            <person name="Doyle S."/>
        </authorList>
    </citation>
    <scope>NUCLEOTIDE SEQUENCE [LARGE SCALE GENOMIC DNA]</scope>
    <source>
        <strain evidence="9 11">NCTC10338</strain>
    </source>
</reference>
<dbReference type="PROSITE" id="PS51900">
    <property type="entry name" value="CB"/>
    <property type="match status" value="1"/>
</dbReference>
<keyword evidence="2" id="KW-0229">DNA integration</keyword>
<evidence type="ECO:0000259" key="7">
    <source>
        <dbReference type="PROSITE" id="PS51900"/>
    </source>
</evidence>
<keyword evidence="3 5" id="KW-0238">DNA-binding</keyword>
<gene>
    <name evidence="9" type="primary">Int-Tn</name>
    <name evidence="8" type="ORF">LS41612_21270</name>
    <name evidence="9" type="ORF">NCTC10338_00404</name>
</gene>
<dbReference type="InterPro" id="IPR011010">
    <property type="entry name" value="DNA_brk_join_enz"/>
</dbReference>
<dbReference type="InterPro" id="IPR044068">
    <property type="entry name" value="CB"/>
</dbReference>
<evidence type="ECO:0000256" key="2">
    <source>
        <dbReference type="ARBA" id="ARBA00022908"/>
    </source>
</evidence>
<evidence type="ECO:0000259" key="6">
    <source>
        <dbReference type="PROSITE" id="PS51898"/>
    </source>
</evidence>
<dbReference type="Gene3D" id="1.10.443.10">
    <property type="entry name" value="Intergrase catalytic core"/>
    <property type="match status" value="1"/>
</dbReference>
<dbReference type="PANTHER" id="PTHR30629:SF2">
    <property type="entry name" value="PROPHAGE INTEGRASE INTS-RELATED"/>
    <property type="match status" value="1"/>
</dbReference>
<dbReference type="EMBL" id="CP019980">
    <property type="protein sequence ID" value="AVK98671.1"/>
    <property type="molecule type" value="Genomic_DNA"/>
</dbReference>
<name>A0A2S0K5N6_LYSSH</name>
<dbReference type="Gene3D" id="1.10.150.130">
    <property type="match status" value="1"/>
</dbReference>
<dbReference type="InterPro" id="IPR002104">
    <property type="entry name" value="Integrase_catalytic"/>
</dbReference>
<organism evidence="8 10">
    <name type="scientific">Lysinibacillus sphaericus</name>
    <name type="common">Bacillus sphaericus</name>
    <dbReference type="NCBI Taxonomy" id="1421"/>
    <lineage>
        <taxon>Bacteria</taxon>
        <taxon>Bacillati</taxon>
        <taxon>Bacillota</taxon>
        <taxon>Bacilli</taxon>
        <taxon>Bacillales</taxon>
        <taxon>Bacillaceae</taxon>
        <taxon>Lysinibacillus</taxon>
    </lineage>
</organism>
<evidence type="ECO:0000256" key="1">
    <source>
        <dbReference type="ARBA" id="ARBA00008857"/>
    </source>
</evidence>
<evidence type="ECO:0000256" key="3">
    <source>
        <dbReference type="ARBA" id="ARBA00023125"/>
    </source>
</evidence>
<dbReference type="RefSeq" id="WP_024360912.1">
    <property type="nucleotide sequence ID" value="NZ_BJNS01000092.1"/>
</dbReference>
<sequence>MANIVQRGENSYQFTVSLGKDSRGKYPRVTKTYIVENKFTPKQLKEYLDSEYLKFKNEVLSGNYIQPQKMIFSDFAEEWEKKYASTLGKTTFGNHRRKLRDHILPVIGHVEMSKINEMILLDLLSNLKRKDGKEGNLSFHSKQDIYRTLQSIFKYATKWKIIKNNPMDGIGKPKATDTEEENGDLKVYDENEIVQLMQLLQSEQPIWKLFFTLALVAGLRRGELLGLEWKNVDMVNNQIEIKQAIVLTENGPHIKKTKSRTSKRIVTLPVSMIEELKTYRKKWVKDKLKFADKWEEEEYEWVFCNEKGQHLHPSSPTNKWSKFLKVNEFKYIRLHDLRHTSASLLIAQGVHAKIISERLGHSDISITMNTYGHAFKSADRAAADKLEILFQPQTKTN</sequence>
<dbReference type="PANTHER" id="PTHR30629">
    <property type="entry name" value="PROPHAGE INTEGRASE"/>
    <property type="match status" value="1"/>
</dbReference>
<evidence type="ECO:0000313" key="11">
    <source>
        <dbReference type="Proteomes" id="UP000255295"/>
    </source>
</evidence>
<dbReference type="CDD" id="cd01189">
    <property type="entry name" value="INT_ICEBs1_C_like"/>
    <property type="match status" value="1"/>
</dbReference>
<dbReference type="InterPro" id="IPR004107">
    <property type="entry name" value="Integrase_SAM-like_N"/>
</dbReference>
<dbReference type="Pfam" id="PF00589">
    <property type="entry name" value="Phage_integrase"/>
    <property type="match status" value="1"/>
</dbReference>
<dbReference type="Proteomes" id="UP000238825">
    <property type="component" value="Chromosome"/>
</dbReference>
<dbReference type="InterPro" id="IPR050808">
    <property type="entry name" value="Phage_Integrase"/>
</dbReference>
<dbReference type="GO" id="GO:0015074">
    <property type="term" value="P:DNA integration"/>
    <property type="evidence" value="ECO:0007669"/>
    <property type="project" value="UniProtKB-KW"/>
</dbReference>
<dbReference type="AlphaFoldDB" id="A0A2S0K5N6"/>
<dbReference type="PROSITE" id="PS51898">
    <property type="entry name" value="TYR_RECOMBINASE"/>
    <property type="match status" value="1"/>
</dbReference>
<evidence type="ECO:0000256" key="4">
    <source>
        <dbReference type="ARBA" id="ARBA00023172"/>
    </source>
</evidence>
<keyword evidence="4" id="KW-0233">DNA recombination</keyword>
<dbReference type="EMBL" id="UFSZ01000001">
    <property type="protein sequence ID" value="SUV15340.1"/>
    <property type="molecule type" value="Genomic_DNA"/>
</dbReference>
<accession>A0A2S0K5N6</accession>
<comment type="similarity">
    <text evidence="1">Belongs to the 'phage' integrase family.</text>
</comment>
<feature type="domain" description="Tyr recombinase" evidence="6">
    <location>
        <begin position="183"/>
        <end position="384"/>
    </location>
</feature>
<evidence type="ECO:0000313" key="8">
    <source>
        <dbReference type="EMBL" id="AVK98671.1"/>
    </source>
</evidence>
<dbReference type="GO" id="GO:0006310">
    <property type="term" value="P:DNA recombination"/>
    <property type="evidence" value="ECO:0007669"/>
    <property type="project" value="UniProtKB-KW"/>
</dbReference>
<feature type="domain" description="Core-binding (CB)" evidence="7">
    <location>
        <begin position="70"/>
        <end position="157"/>
    </location>
</feature>
<dbReference type="InterPro" id="IPR013762">
    <property type="entry name" value="Integrase-like_cat_sf"/>
</dbReference>
<dbReference type="InterPro" id="IPR010998">
    <property type="entry name" value="Integrase_recombinase_N"/>
</dbReference>
<evidence type="ECO:0000313" key="10">
    <source>
        <dbReference type="Proteomes" id="UP000238825"/>
    </source>
</evidence>
<proteinExistence type="inferred from homology"/>
<dbReference type="GO" id="GO:0003677">
    <property type="term" value="F:DNA binding"/>
    <property type="evidence" value="ECO:0007669"/>
    <property type="project" value="UniProtKB-UniRule"/>
</dbReference>